<dbReference type="PANTHER" id="PTHR30093">
    <property type="entry name" value="GENERAL SECRETION PATHWAY PROTEIN G"/>
    <property type="match status" value="1"/>
</dbReference>
<evidence type="ECO:0000313" key="4">
    <source>
        <dbReference type="EMBL" id="QEG40312.1"/>
    </source>
</evidence>
<feature type="transmembrane region" description="Helical" evidence="2">
    <location>
        <begin position="48"/>
        <end position="69"/>
    </location>
</feature>
<reference evidence="4 5" key="1">
    <citation type="submission" date="2019-08" db="EMBL/GenBank/DDBJ databases">
        <title>Deep-cultivation of Planctomycetes and their phenomic and genomic characterization uncovers novel biology.</title>
        <authorList>
            <person name="Wiegand S."/>
            <person name="Jogler M."/>
            <person name="Boedeker C."/>
            <person name="Pinto D."/>
            <person name="Vollmers J."/>
            <person name="Rivas-Marin E."/>
            <person name="Kohn T."/>
            <person name="Peeters S.H."/>
            <person name="Heuer A."/>
            <person name="Rast P."/>
            <person name="Oberbeckmann S."/>
            <person name="Bunk B."/>
            <person name="Jeske O."/>
            <person name="Meyerdierks A."/>
            <person name="Storesund J.E."/>
            <person name="Kallscheuer N."/>
            <person name="Luecker S."/>
            <person name="Lage O.M."/>
            <person name="Pohl T."/>
            <person name="Merkel B.J."/>
            <person name="Hornburger P."/>
            <person name="Mueller R.-W."/>
            <person name="Bruemmer F."/>
            <person name="Labrenz M."/>
            <person name="Spormann A.M."/>
            <person name="Op den Camp H."/>
            <person name="Overmann J."/>
            <person name="Amann R."/>
            <person name="Jetten M.S.M."/>
            <person name="Mascher T."/>
            <person name="Medema M.H."/>
            <person name="Devos D.P."/>
            <person name="Kaster A.-K."/>
            <person name="Ovreas L."/>
            <person name="Rohde M."/>
            <person name="Galperin M.Y."/>
            <person name="Jogler C."/>
        </authorList>
    </citation>
    <scope>NUCLEOTIDE SEQUENCE [LARGE SCALE GENOMIC DNA]</scope>
    <source>
        <strain evidence="4 5">UC8</strain>
    </source>
</reference>
<sequence>MRACNKGIGPSTFPLPVELAMRNRYTPSPLCLHPCNPRQRSRSGGFTLVELLVVIAIIGVLVGLLLPAVQAAREAARRMSCKNNVKQITLGMSMHEHTFGHYPYSRTGSLWRILAFVEQEALANVFNEAKHPNYNDPSAAEYRWGYNASMGTAWSNMAELQVAAGTSLSTFQCPSATGTRTVEDSGVAMGVADYTTPRIPSLRPVGHPLYYQGGEPQMQFSTAMTPASGSRNRNPLNKGGKARDITDGLSNTMMYYECVGSPELIVRGRQVAPTGGANLAWAGRGDGVKMRAYAADNLTADTTGSNRGKSTSGDPHVPDAPTDCSASSAWEATIDTCGTYRVMNHTNKSQPYSFHSGTVNVGLCDGSARTLSETVDIGVFLNLMLRNDGQVLGEY</sequence>
<keyword evidence="2" id="KW-1133">Transmembrane helix</keyword>
<dbReference type="Pfam" id="PF07596">
    <property type="entry name" value="SBP_bac_10"/>
    <property type="match status" value="1"/>
</dbReference>
<evidence type="ECO:0000256" key="2">
    <source>
        <dbReference type="SAM" id="Phobius"/>
    </source>
</evidence>
<organism evidence="4 5">
    <name type="scientific">Roseimaritima ulvae</name>
    <dbReference type="NCBI Taxonomy" id="980254"/>
    <lineage>
        <taxon>Bacteria</taxon>
        <taxon>Pseudomonadati</taxon>
        <taxon>Planctomycetota</taxon>
        <taxon>Planctomycetia</taxon>
        <taxon>Pirellulales</taxon>
        <taxon>Pirellulaceae</taxon>
        <taxon>Roseimaritima</taxon>
    </lineage>
</organism>
<dbReference type="NCBIfam" id="TIGR04294">
    <property type="entry name" value="pre_pil_HX9DG"/>
    <property type="match status" value="1"/>
</dbReference>
<dbReference type="InterPro" id="IPR012902">
    <property type="entry name" value="N_methyl_site"/>
</dbReference>
<evidence type="ECO:0000313" key="5">
    <source>
        <dbReference type="Proteomes" id="UP000325286"/>
    </source>
</evidence>
<evidence type="ECO:0000256" key="1">
    <source>
        <dbReference type="SAM" id="MobiDB-lite"/>
    </source>
</evidence>
<protein>
    <submittedName>
        <fullName evidence="4">Type II secretion system protein G</fullName>
    </submittedName>
</protein>
<dbReference type="Gene3D" id="3.30.700.10">
    <property type="entry name" value="Glycoprotein, Type 4 Pilin"/>
    <property type="match status" value="1"/>
</dbReference>
<feature type="compositionally biased region" description="Polar residues" evidence="1">
    <location>
        <begin position="300"/>
        <end position="313"/>
    </location>
</feature>
<dbReference type="NCBIfam" id="TIGR02532">
    <property type="entry name" value="IV_pilin_GFxxxE"/>
    <property type="match status" value="1"/>
</dbReference>
<dbReference type="InterPro" id="IPR045584">
    <property type="entry name" value="Pilin-like"/>
</dbReference>
<feature type="domain" description="DUF1559" evidence="3">
    <location>
        <begin position="70"/>
        <end position="377"/>
    </location>
</feature>
<dbReference type="PANTHER" id="PTHR30093:SF2">
    <property type="entry name" value="TYPE II SECRETION SYSTEM PROTEIN H"/>
    <property type="match status" value="1"/>
</dbReference>
<feature type="compositionally biased region" description="Polar residues" evidence="1">
    <location>
        <begin position="223"/>
        <end position="235"/>
    </location>
</feature>
<dbReference type="InterPro" id="IPR011453">
    <property type="entry name" value="DUF1559"/>
</dbReference>
<dbReference type="SUPFAM" id="SSF54523">
    <property type="entry name" value="Pili subunits"/>
    <property type="match status" value="1"/>
</dbReference>
<dbReference type="KEGG" id="rul:UC8_23190"/>
<feature type="region of interest" description="Disordered" evidence="1">
    <location>
        <begin position="223"/>
        <end position="244"/>
    </location>
</feature>
<accession>A0A5B9QQU5</accession>
<name>A0A5B9QQU5_9BACT</name>
<dbReference type="PROSITE" id="PS00409">
    <property type="entry name" value="PROKAR_NTER_METHYL"/>
    <property type="match status" value="1"/>
</dbReference>
<keyword evidence="2" id="KW-0812">Transmembrane</keyword>
<dbReference type="Proteomes" id="UP000325286">
    <property type="component" value="Chromosome"/>
</dbReference>
<evidence type="ECO:0000259" key="3">
    <source>
        <dbReference type="Pfam" id="PF07596"/>
    </source>
</evidence>
<gene>
    <name evidence="4" type="primary">xcpT_5</name>
    <name evidence="4" type="ORF">UC8_23190</name>
</gene>
<dbReference type="InterPro" id="IPR027558">
    <property type="entry name" value="Pre_pil_HX9DG_C"/>
</dbReference>
<dbReference type="EMBL" id="CP042914">
    <property type="protein sequence ID" value="QEG40312.1"/>
    <property type="molecule type" value="Genomic_DNA"/>
</dbReference>
<keyword evidence="2" id="KW-0472">Membrane</keyword>
<dbReference type="Pfam" id="PF07963">
    <property type="entry name" value="N_methyl"/>
    <property type="match status" value="1"/>
</dbReference>
<feature type="region of interest" description="Disordered" evidence="1">
    <location>
        <begin position="300"/>
        <end position="325"/>
    </location>
</feature>
<dbReference type="AlphaFoldDB" id="A0A5B9QQU5"/>
<proteinExistence type="predicted"/>
<keyword evidence="5" id="KW-1185">Reference proteome</keyword>